<dbReference type="EMBL" id="OFSM01000045">
    <property type="protein sequence ID" value="SOY32295.1"/>
    <property type="molecule type" value="Genomic_DNA"/>
</dbReference>
<keyword evidence="3" id="KW-0547">Nucleotide-binding</keyword>
<dbReference type="SMART" id="SM00382">
    <property type="entry name" value="AAA"/>
    <property type="match status" value="1"/>
</dbReference>
<keyword evidence="2" id="KW-0813">Transport</keyword>
<keyword evidence="7" id="KW-1185">Reference proteome</keyword>
<evidence type="ECO:0000313" key="7">
    <source>
        <dbReference type="Proteomes" id="UP000236311"/>
    </source>
</evidence>
<feature type="domain" description="ABC transporter" evidence="5">
    <location>
        <begin position="2"/>
        <end position="214"/>
    </location>
</feature>
<protein>
    <submittedName>
        <fullName evidence="6">Putative ABC transporter ATP-binding protein YxlF</fullName>
        <ecNumber evidence="6">3.6.3.-</ecNumber>
    </submittedName>
</protein>
<dbReference type="PROSITE" id="PS50893">
    <property type="entry name" value="ABC_TRANSPORTER_2"/>
    <property type="match status" value="1"/>
</dbReference>
<name>A0A2K4ZPC1_9FIRM</name>
<evidence type="ECO:0000313" key="6">
    <source>
        <dbReference type="EMBL" id="SOY32295.1"/>
    </source>
</evidence>
<dbReference type="SUPFAM" id="SSF52540">
    <property type="entry name" value="P-loop containing nucleoside triphosphate hydrolases"/>
    <property type="match status" value="1"/>
</dbReference>
<evidence type="ECO:0000256" key="2">
    <source>
        <dbReference type="ARBA" id="ARBA00022448"/>
    </source>
</evidence>
<dbReference type="GO" id="GO:0005524">
    <property type="term" value="F:ATP binding"/>
    <property type="evidence" value="ECO:0007669"/>
    <property type="project" value="UniProtKB-KW"/>
</dbReference>
<dbReference type="AlphaFoldDB" id="A0A2K4ZPC1"/>
<gene>
    <name evidence="6" type="primary">yxlF_9</name>
    <name evidence="6" type="ORF">AMURIS_05053</name>
</gene>
<dbReference type="InterPro" id="IPR027417">
    <property type="entry name" value="P-loop_NTPase"/>
</dbReference>
<dbReference type="GO" id="GO:0016887">
    <property type="term" value="F:ATP hydrolysis activity"/>
    <property type="evidence" value="ECO:0007669"/>
    <property type="project" value="InterPro"/>
</dbReference>
<evidence type="ECO:0000256" key="3">
    <source>
        <dbReference type="ARBA" id="ARBA00022741"/>
    </source>
</evidence>
<dbReference type="Gene3D" id="3.40.50.300">
    <property type="entry name" value="P-loop containing nucleotide triphosphate hydrolases"/>
    <property type="match status" value="1"/>
</dbReference>
<accession>A0A2K4ZPC1</accession>
<dbReference type="EC" id="3.6.3.-" evidence="6"/>
<keyword evidence="4 6" id="KW-0067">ATP-binding</keyword>
<evidence type="ECO:0000256" key="4">
    <source>
        <dbReference type="ARBA" id="ARBA00022840"/>
    </source>
</evidence>
<dbReference type="PANTHER" id="PTHR43335:SF4">
    <property type="entry name" value="ABC TRANSPORTER, ATP-BINDING PROTEIN"/>
    <property type="match status" value="1"/>
</dbReference>
<organism evidence="6 7">
    <name type="scientific">Acetatifactor muris</name>
    <dbReference type="NCBI Taxonomy" id="879566"/>
    <lineage>
        <taxon>Bacteria</taxon>
        <taxon>Bacillati</taxon>
        <taxon>Bacillota</taxon>
        <taxon>Clostridia</taxon>
        <taxon>Lachnospirales</taxon>
        <taxon>Lachnospiraceae</taxon>
        <taxon>Acetatifactor</taxon>
    </lineage>
</organism>
<reference evidence="6 7" key="1">
    <citation type="submission" date="2018-01" db="EMBL/GenBank/DDBJ databases">
        <authorList>
            <person name="Gaut B.S."/>
            <person name="Morton B.R."/>
            <person name="Clegg M.T."/>
            <person name="Duvall M.R."/>
        </authorList>
    </citation>
    <scope>NUCLEOTIDE SEQUENCE [LARGE SCALE GENOMIC DNA]</scope>
    <source>
        <strain evidence="6">GP69</strain>
    </source>
</reference>
<dbReference type="InterPro" id="IPR003593">
    <property type="entry name" value="AAA+_ATPase"/>
</dbReference>
<dbReference type="InterPro" id="IPR017871">
    <property type="entry name" value="ABC_transporter-like_CS"/>
</dbReference>
<proteinExistence type="inferred from homology"/>
<dbReference type="PROSITE" id="PS00211">
    <property type="entry name" value="ABC_TRANSPORTER_1"/>
    <property type="match status" value="1"/>
</dbReference>
<dbReference type="PANTHER" id="PTHR43335">
    <property type="entry name" value="ABC TRANSPORTER, ATP-BINDING PROTEIN"/>
    <property type="match status" value="1"/>
</dbReference>
<evidence type="ECO:0000256" key="1">
    <source>
        <dbReference type="ARBA" id="ARBA00005417"/>
    </source>
</evidence>
<keyword evidence="6" id="KW-0378">Hydrolase</keyword>
<dbReference type="Pfam" id="PF00005">
    <property type="entry name" value="ABC_tran"/>
    <property type="match status" value="1"/>
</dbReference>
<dbReference type="OrthoDB" id="9809205at2"/>
<sequence length="214" mass="23939">MLKISGLSKKFKKKVIIDNVDLELEFGNIYGFIGPNGSGKSVFFKTICGFLKADSGTVVLNDQVIGKDIDFLPDLGVLIEKPGFIENYTQYDNLKYLAQIKNIINDEEIRTALEMVGLELDNNEKVKNFSLGMRQRLAIAQAIMEKQKILILDEPFNGLDKQGVAQIKQLLLELKSPDRLILLTSHIAGDIEELSDYIFEFTAGKIIPVSLQDA</sequence>
<evidence type="ECO:0000259" key="5">
    <source>
        <dbReference type="PROSITE" id="PS50893"/>
    </source>
</evidence>
<dbReference type="InterPro" id="IPR003439">
    <property type="entry name" value="ABC_transporter-like_ATP-bd"/>
</dbReference>
<dbReference type="RefSeq" id="WP_103242249.1">
    <property type="nucleotide sequence ID" value="NZ_JANJZD010000051.1"/>
</dbReference>
<comment type="similarity">
    <text evidence="1">Belongs to the ABC transporter superfamily.</text>
</comment>
<dbReference type="Proteomes" id="UP000236311">
    <property type="component" value="Unassembled WGS sequence"/>
</dbReference>